<protein>
    <submittedName>
        <fullName evidence="1">Uncharacterized protein</fullName>
    </submittedName>
</protein>
<dbReference type="EMBL" id="NBSK02000008">
    <property type="protein sequence ID" value="KAJ0191319.1"/>
    <property type="molecule type" value="Genomic_DNA"/>
</dbReference>
<evidence type="ECO:0000313" key="1">
    <source>
        <dbReference type="EMBL" id="KAJ0191319.1"/>
    </source>
</evidence>
<organism evidence="1 2">
    <name type="scientific">Lactuca sativa</name>
    <name type="common">Garden lettuce</name>
    <dbReference type="NCBI Taxonomy" id="4236"/>
    <lineage>
        <taxon>Eukaryota</taxon>
        <taxon>Viridiplantae</taxon>
        <taxon>Streptophyta</taxon>
        <taxon>Embryophyta</taxon>
        <taxon>Tracheophyta</taxon>
        <taxon>Spermatophyta</taxon>
        <taxon>Magnoliopsida</taxon>
        <taxon>eudicotyledons</taxon>
        <taxon>Gunneridae</taxon>
        <taxon>Pentapetalae</taxon>
        <taxon>asterids</taxon>
        <taxon>campanulids</taxon>
        <taxon>Asterales</taxon>
        <taxon>Asteraceae</taxon>
        <taxon>Cichorioideae</taxon>
        <taxon>Cichorieae</taxon>
        <taxon>Lactucinae</taxon>
        <taxon>Lactuca</taxon>
    </lineage>
</organism>
<proteinExistence type="predicted"/>
<keyword evidence="2" id="KW-1185">Reference proteome</keyword>
<name>A0A9R1WYF2_LACSA</name>
<dbReference type="Proteomes" id="UP000235145">
    <property type="component" value="Unassembled WGS sequence"/>
</dbReference>
<accession>A0A9R1WYF2</accession>
<sequence length="82" mass="9338">MLSIILGRPYTNILLNNVCELSIPNYLMVAIDQSSLLWSTSDKSKKIVWNKTLGDAIRSNRPFPLEPNLPETFKILNHKLKA</sequence>
<comment type="caution">
    <text evidence="1">The sequence shown here is derived from an EMBL/GenBank/DDBJ whole genome shotgun (WGS) entry which is preliminary data.</text>
</comment>
<evidence type="ECO:0000313" key="2">
    <source>
        <dbReference type="Proteomes" id="UP000235145"/>
    </source>
</evidence>
<reference evidence="1 2" key="1">
    <citation type="journal article" date="2017" name="Nat. Commun.">
        <title>Genome assembly with in vitro proximity ligation data and whole-genome triplication in lettuce.</title>
        <authorList>
            <person name="Reyes-Chin-Wo S."/>
            <person name="Wang Z."/>
            <person name="Yang X."/>
            <person name="Kozik A."/>
            <person name="Arikit S."/>
            <person name="Song C."/>
            <person name="Xia L."/>
            <person name="Froenicke L."/>
            <person name="Lavelle D.O."/>
            <person name="Truco M.J."/>
            <person name="Xia R."/>
            <person name="Zhu S."/>
            <person name="Xu C."/>
            <person name="Xu H."/>
            <person name="Xu X."/>
            <person name="Cox K."/>
            <person name="Korf I."/>
            <person name="Meyers B.C."/>
            <person name="Michelmore R.W."/>
        </authorList>
    </citation>
    <scope>NUCLEOTIDE SEQUENCE [LARGE SCALE GENOMIC DNA]</scope>
    <source>
        <strain evidence="2">cv. Salinas</strain>
        <tissue evidence="1">Seedlings</tissue>
    </source>
</reference>
<gene>
    <name evidence="1" type="ORF">LSAT_V11C800440850</name>
</gene>
<dbReference type="AlphaFoldDB" id="A0A9R1WYF2"/>